<accession>A0A921ZME9</accession>
<evidence type="ECO:0000313" key="2">
    <source>
        <dbReference type="EMBL" id="KAG6460334.1"/>
    </source>
</evidence>
<dbReference type="GO" id="GO:0006364">
    <property type="term" value="P:rRNA processing"/>
    <property type="evidence" value="ECO:0007669"/>
    <property type="project" value="TreeGrafter"/>
</dbReference>
<feature type="region of interest" description="Disordered" evidence="1">
    <location>
        <begin position="518"/>
        <end position="581"/>
    </location>
</feature>
<evidence type="ECO:0008006" key="4">
    <source>
        <dbReference type="Google" id="ProtNLM"/>
    </source>
</evidence>
<dbReference type="EMBL" id="JH668666">
    <property type="protein sequence ID" value="KAG6460334.1"/>
    <property type="molecule type" value="Genomic_DNA"/>
</dbReference>
<feature type="region of interest" description="Disordered" evidence="1">
    <location>
        <begin position="747"/>
        <end position="771"/>
    </location>
</feature>
<dbReference type="SUPFAM" id="SSF48371">
    <property type="entry name" value="ARM repeat"/>
    <property type="match status" value="1"/>
</dbReference>
<sequence>MNKVLEKICEVDPNDSDAVKEAVSTFCSNLPNQTRTDAHRWLRALEDVINRFPKFCGSHRPTIEKYVADFLKSSNYYNVIEAAKCAQALQQVKPSQDKGATPKACWREQMLLLCNAAHSLIENLFANSISAHKKSDKGEGQDAQLLSNTPLTIALQNITKIPKRNTNIAQNKKTAIFIRLRNIFVFIQAMLVEIYPVAKPIRPQTILEVVLQVVSVTDGVNNVGLENLVGVKTEALKTLDALVACLGANLVPFSPLVFRFIMQTLRWSSESESKEYEKVRCAAYSSLVRWLRVLHVHKPSHEGRGKLWEDELTEHIISDITPPKQVIELNVNAAIPTKNLSKKAKRKLANSMLQESSMAVHIPGEKKKNNLTGELSDEVAVAALECAETLFITCGIFLKPATHKVFQERLVRECFVLESYSSSRALGLLRALEAARRGVPPSIPPPTSYCLQLYSSLLAQNSEISQFCSQALLDIRLQLHCSPPSLNFALEIQPEIKKRAEEKRNTISKRNRQVLESLLGADRMPAENMDEDVISIPDEPISKKSRQDTEPDQISLSSASVKSIDGSYESDVEDNDEENDRVVESITSNEENIYDIETVVEITPQNESEDSQDVTDRIERNVTVMIAEDIENVLSNVENEDNMSQPIVAQTNKTIESNVDDKKVVTDVKDSEDVDKTPEVDKLEATVKDTSNVPVGTINDDISQQTTIVDIDEHLPNTNETDDSDLTCGQACVSSQVTVENIEIEPKLDEGNKDNDIPKENGIPSSPEKICENGDVNVEAESAPSKTVEKNDSLTVEDMLADFVDEVIEESKTEA</sequence>
<reference evidence="2" key="1">
    <citation type="journal article" date="2016" name="Insect Biochem. Mol. Biol.">
        <title>Multifaceted biological insights from a draft genome sequence of the tobacco hornworm moth, Manduca sexta.</title>
        <authorList>
            <person name="Kanost M.R."/>
            <person name="Arrese E.L."/>
            <person name="Cao X."/>
            <person name="Chen Y.R."/>
            <person name="Chellapilla S."/>
            <person name="Goldsmith M.R."/>
            <person name="Grosse-Wilde E."/>
            <person name="Heckel D.G."/>
            <person name="Herndon N."/>
            <person name="Jiang H."/>
            <person name="Papanicolaou A."/>
            <person name="Qu J."/>
            <person name="Soulages J.L."/>
            <person name="Vogel H."/>
            <person name="Walters J."/>
            <person name="Waterhouse R.M."/>
            <person name="Ahn S.J."/>
            <person name="Almeida F.C."/>
            <person name="An C."/>
            <person name="Aqrawi P."/>
            <person name="Bretschneider A."/>
            <person name="Bryant W.B."/>
            <person name="Bucks S."/>
            <person name="Chao H."/>
            <person name="Chevignon G."/>
            <person name="Christen J.M."/>
            <person name="Clarke D.F."/>
            <person name="Dittmer N.T."/>
            <person name="Ferguson L.C.F."/>
            <person name="Garavelou S."/>
            <person name="Gordon K.H.J."/>
            <person name="Gunaratna R.T."/>
            <person name="Han Y."/>
            <person name="Hauser F."/>
            <person name="He Y."/>
            <person name="Heidel-Fischer H."/>
            <person name="Hirsh A."/>
            <person name="Hu Y."/>
            <person name="Jiang H."/>
            <person name="Kalra D."/>
            <person name="Klinner C."/>
            <person name="Konig C."/>
            <person name="Kovar C."/>
            <person name="Kroll A.R."/>
            <person name="Kuwar S.S."/>
            <person name="Lee S.L."/>
            <person name="Lehman R."/>
            <person name="Li K."/>
            <person name="Li Z."/>
            <person name="Liang H."/>
            <person name="Lovelace S."/>
            <person name="Lu Z."/>
            <person name="Mansfield J.H."/>
            <person name="McCulloch K.J."/>
            <person name="Mathew T."/>
            <person name="Morton B."/>
            <person name="Muzny D.M."/>
            <person name="Neunemann D."/>
            <person name="Ongeri F."/>
            <person name="Pauchet Y."/>
            <person name="Pu L.L."/>
            <person name="Pyrousis I."/>
            <person name="Rao X.J."/>
            <person name="Redding A."/>
            <person name="Roesel C."/>
            <person name="Sanchez-Gracia A."/>
            <person name="Schaack S."/>
            <person name="Shukla A."/>
            <person name="Tetreau G."/>
            <person name="Wang Y."/>
            <person name="Xiong G.H."/>
            <person name="Traut W."/>
            <person name="Walsh T.K."/>
            <person name="Worley K.C."/>
            <person name="Wu D."/>
            <person name="Wu W."/>
            <person name="Wu Y.Q."/>
            <person name="Zhang X."/>
            <person name="Zou Z."/>
            <person name="Zucker H."/>
            <person name="Briscoe A.D."/>
            <person name="Burmester T."/>
            <person name="Clem R.J."/>
            <person name="Feyereisen R."/>
            <person name="Grimmelikhuijzen C.J.P."/>
            <person name="Hamodrakas S.J."/>
            <person name="Hansson B.S."/>
            <person name="Huguet E."/>
            <person name="Jermiin L.S."/>
            <person name="Lan Q."/>
            <person name="Lehman H.K."/>
            <person name="Lorenzen M."/>
            <person name="Merzendorfer H."/>
            <person name="Michalopoulos I."/>
            <person name="Morton D.B."/>
            <person name="Muthukrishnan S."/>
            <person name="Oakeshott J.G."/>
            <person name="Palmer W."/>
            <person name="Park Y."/>
            <person name="Passarelli A.L."/>
            <person name="Rozas J."/>
            <person name="Schwartz L.M."/>
            <person name="Smith W."/>
            <person name="Southgate A."/>
            <person name="Vilcinskas A."/>
            <person name="Vogt R."/>
            <person name="Wang P."/>
            <person name="Werren J."/>
            <person name="Yu X.Q."/>
            <person name="Zhou J.J."/>
            <person name="Brown S.J."/>
            <person name="Scherer S.E."/>
            <person name="Richards S."/>
            <person name="Blissard G.W."/>
        </authorList>
    </citation>
    <scope>NUCLEOTIDE SEQUENCE</scope>
</reference>
<name>A0A921ZME9_MANSE</name>
<evidence type="ECO:0000256" key="1">
    <source>
        <dbReference type="SAM" id="MobiDB-lite"/>
    </source>
</evidence>
<dbReference type="AlphaFoldDB" id="A0A921ZME9"/>
<comment type="caution">
    <text evidence="2">The sequence shown here is derived from an EMBL/GenBank/DDBJ whole genome shotgun (WGS) entry which is preliminary data.</text>
</comment>
<evidence type="ECO:0000313" key="3">
    <source>
        <dbReference type="Proteomes" id="UP000791440"/>
    </source>
</evidence>
<feature type="compositionally biased region" description="Polar residues" evidence="1">
    <location>
        <begin position="552"/>
        <end position="561"/>
    </location>
</feature>
<feature type="compositionally biased region" description="Basic and acidic residues" evidence="1">
    <location>
        <begin position="747"/>
        <end position="759"/>
    </location>
</feature>
<organism evidence="2 3">
    <name type="scientific">Manduca sexta</name>
    <name type="common">Tobacco hawkmoth</name>
    <name type="synonym">Tobacco hornworm</name>
    <dbReference type="NCBI Taxonomy" id="7130"/>
    <lineage>
        <taxon>Eukaryota</taxon>
        <taxon>Metazoa</taxon>
        <taxon>Ecdysozoa</taxon>
        <taxon>Arthropoda</taxon>
        <taxon>Hexapoda</taxon>
        <taxon>Insecta</taxon>
        <taxon>Pterygota</taxon>
        <taxon>Neoptera</taxon>
        <taxon>Endopterygota</taxon>
        <taxon>Lepidoptera</taxon>
        <taxon>Glossata</taxon>
        <taxon>Ditrysia</taxon>
        <taxon>Bombycoidea</taxon>
        <taxon>Sphingidae</taxon>
        <taxon>Sphinginae</taxon>
        <taxon>Sphingini</taxon>
        <taxon>Manduca</taxon>
    </lineage>
</organism>
<dbReference type="OrthoDB" id="20900at2759"/>
<dbReference type="PANTHER" id="PTHR34105">
    <property type="entry name" value="PROLINE-, GLUTAMIC ACID- AND LEUCINE-RICH PROTEIN 1"/>
    <property type="match status" value="1"/>
</dbReference>
<dbReference type="InterPro" id="IPR016024">
    <property type="entry name" value="ARM-type_fold"/>
</dbReference>
<dbReference type="GO" id="GO:0005634">
    <property type="term" value="C:nucleus"/>
    <property type="evidence" value="ECO:0007669"/>
    <property type="project" value="TreeGrafter"/>
</dbReference>
<dbReference type="PANTHER" id="PTHR34105:SF1">
    <property type="entry name" value="PROLINE-, GLUTAMIC ACID- AND LEUCINE-RICH PROTEIN 1"/>
    <property type="match status" value="1"/>
</dbReference>
<gene>
    <name evidence="2" type="ORF">O3G_MSEX011911</name>
</gene>
<proteinExistence type="predicted"/>
<dbReference type="Proteomes" id="UP000791440">
    <property type="component" value="Unassembled WGS sequence"/>
</dbReference>
<feature type="compositionally biased region" description="Acidic residues" evidence="1">
    <location>
        <begin position="568"/>
        <end position="579"/>
    </location>
</feature>
<keyword evidence="3" id="KW-1185">Reference proteome</keyword>
<reference evidence="2" key="2">
    <citation type="submission" date="2020-12" db="EMBL/GenBank/DDBJ databases">
        <authorList>
            <person name="Kanost M."/>
        </authorList>
    </citation>
    <scope>NUCLEOTIDE SEQUENCE</scope>
</reference>
<feature type="compositionally biased region" description="Basic and acidic residues" evidence="1">
    <location>
        <begin position="540"/>
        <end position="549"/>
    </location>
</feature>
<protein>
    <recommendedName>
        <fullName evidence="4">Proline-, glutamic acid- and leucine-rich protein 1</fullName>
    </recommendedName>
</protein>